<dbReference type="CDD" id="cd00996">
    <property type="entry name" value="PBP2_AatB_like"/>
    <property type="match status" value="1"/>
</dbReference>
<dbReference type="PROSITE" id="PS51257">
    <property type="entry name" value="PROKAR_LIPOPROTEIN"/>
    <property type="match status" value="1"/>
</dbReference>
<evidence type="ECO:0000256" key="1">
    <source>
        <dbReference type="ARBA" id="ARBA00022729"/>
    </source>
</evidence>
<gene>
    <name evidence="3" type="ORF">SAMN02745941_02756</name>
</gene>
<dbReference type="SUPFAM" id="SSF53850">
    <property type="entry name" value="Periplasmic binding protein-like II"/>
    <property type="match status" value="1"/>
</dbReference>
<feature type="domain" description="Solute-binding protein family 3/N-terminal" evidence="2">
    <location>
        <begin position="38"/>
        <end position="264"/>
    </location>
</feature>
<name>A0A1M5ZBR8_9CLOT</name>
<dbReference type="Pfam" id="PF00497">
    <property type="entry name" value="SBP_bac_3"/>
    <property type="match status" value="1"/>
</dbReference>
<evidence type="ECO:0000313" key="3">
    <source>
        <dbReference type="EMBL" id="SHI21685.1"/>
    </source>
</evidence>
<dbReference type="Gene3D" id="3.40.190.10">
    <property type="entry name" value="Periplasmic binding protein-like II"/>
    <property type="match status" value="2"/>
</dbReference>
<protein>
    <submittedName>
        <fullName evidence="3">Amino acid ABC transporter substrate-binding protein, PAAT family (TC 3.A.1.3.-)</fullName>
    </submittedName>
</protein>
<dbReference type="PANTHER" id="PTHR35936:SF34">
    <property type="entry name" value="ABC TRANSPORTER EXTRACELLULAR-BINDING PROTEIN YCKB-RELATED"/>
    <property type="match status" value="1"/>
</dbReference>
<organism evidence="3 4">
    <name type="scientific">Clostridium intestinale DSM 6191</name>
    <dbReference type="NCBI Taxonomy" id="1121320"/>
    <lineage>
        <taxon>Bacteria</taxon>
        <taxon>Bacillati</taxon>
        <taxon>Bacillota</taxon>
        <taxon>Clostridia</taxon>
        <taxon>Eubacteriales</taxon>
        <taxon>Clostridiaceae</taxon>
        <taxon>Clostridium</taxon>
    </lineage>
</organism>
<evidence type="ECO:0000313" key="4">
    <source>
        <dbReference type="Proteomes" id="UP000184241"/>
    </source>
</evidence>
<keyword evidence="1" id="KW-0732">Signal</keyword>
<evidence type="ECO:0000259" key="2">
    <source>
        <dbReference type="SMART" id="SM00062"/>
    </source>
</evidence>
<dbReference type="AlphaFoldDB" id="A0A1M5ZBR8"/>
<dbReference type="InterPro" id="IPR001638">
    <property type="entry name" value="Solute-binding_3/MltF_N"/>
</dbReference>
<dbReference type="EMBL" id="FQXU01000008">
    <property type="protein sequence ID" value="SHI21685.1"/>
    <property type="molecule type" value="Genomic_DNA"/>
</dbReference>
<reference evidence="3 4" key="1">
    <citation type="submission" date="2016-11" db="EMBL/GenBank/DDBJ databases">
        <authorList>
            <person name="Jaros S."/>
            <person name="Januszkiewicz K."/>
            <person name="Wedrychowicz H."/>
        </authorList>
    </citation>
    <scope>NUCLEOTIDE SEQUENCE [LARGE SCALE GENOMIC DNA]</scope>
    <source>
        <strain evidence="3 4">DSM 6191</strain>
    </source>
</reference>
<sequence>MKKKITSLLLIAMAALTVVGCGKKEEKMGLAKIKDKGEMIVGLDDTFVPMGFKDDKGEITGFDAELAKEVGKKIGVEVKFQPIDWSMKETELNNGNIDFIWNGYTITAERKEKVAFTKPYLENRQVIITLANSPIKTKADLNGKAVAAQNGSSAVDAVEKEADLVKSFKNGKLVTFETNNDALMDLEAGRVDAVVGDEILIRYYTNQRGESKYKVLEDNFGDEEYGVGLRKADTDLLDAVQKALDEMKADGTSKAISEKWFGEDIVK</sequence>
<proteinExistence type="predicted"/>
<accession>A0A1M5ZBR8</accession>
<dbReference type="RefSeq" id="WP_073020268.1">
    <property type="nucleotide sequence ID" value="NZ_FQXU01000008.1"/>
</dbReference>
<dbReference type="PANTHER" id="PTHR35936">
    <property type="entry name" value="MEMBRANE-BOUND LYTIC MUREIN TRANSGLYCOSYLASE F"/>
    <property type="match status" value="1"/>
</dbReference>
<dbReference type="Proteomes" id="UP000184241">
    <property type="component" value="Unassembled WGS sequence"/>
</dbReference>
<dbReference type="SMART" id="SM00062">
    <property type="entry name" value="PBPb"/>
    <property type="match status" value="1"/>
</dbReference>